<reference evidence="1" key="1">
    <citation type="submission" date="2020-07" db="EMBL/GenBank/DDBJ databases">
        <title>Clarias magur genome sequencing, assembly and annotation.</title>
        <authorList>
            <person name="Kushwaha B."/>
            <person name="Kumar R."/>
            <person name="Das P."/>
            <person name="Joshi C.G."/>
            <person name="Kumar D."/>
            <person name="Nagpure N.S."/>
            <person name="Pandey M."/>
            <person name="Agarwal S."/>
            <person name="Srivastava S."/>
            <person name="Singh M."/>
            <person name="Sahoo L."/>
            <person name="Jayasankar P."/>
            <person name="Meher P.K."/>
            <person name="Koringa P.G."/>
            <person name="Iquebal M.A."/>
            <person name="Das S.P."/>
            <person name="Bit A."/>
            <person name="Patnaik S."/>
            <person name="Patel N."/>
            <person name="Shah T.M."/>
            <person name="Hinsu A."/>
            <person name="Jena J.K."/>
        </authorList>
    </citation>
    <scope>NUCLEOTIDE SEQUENCE</scope>
    <source>
        <strain evidence="1">CIFAMagur01</strain>
        <tissue evidence="1">Testis</tissue>
    </source>
</reference>
<evidence type="ECO:0000313" key="1">
    <source>
        <dbReference type="EMBL" id="KAF5894285.1"/>
    </source>
</evidence>
<protein>
    <submittedName>
        <fullName evidence="1">UDP-N-acetylmuramoyl-L-alanyl-D-glutamate--2, 6-diaminopimelate ligase</fullName>
    </submittedName>
</protein>
<sequence length="75" mass="8311">IQMAMLQRGILNMLYSASTASVLRKVYTKCRHKEIQYNGGAVRVLPRVCVCRVLSMLGGFHLGMPITSHSPETCS</sequence>
<evidence type="ECO:0000313" key="2">
    <source>
        <dbReference type="Proteomes" id="UP000727407"/>
    </source>
</evidence>
<accession>A0A8J4XC79</accession>
<keyword evidence="2" id="KW-1185">Reference proteome</keyword>
<feature type="non-terminal residue" evidence="1">
    <location>
        <position position="75"/>
    </location>
</feature>
<feature type="non-terminal residue" evidence="1">
    <location>
        <position position="1"/>
    </location>
</feature>
<dbReference type="Proteomes" id="UP000727407">
    <property type="component" value="Unassembled WGS sequence"/>
</dbReference>
<gene>
    <name evidence="1" type="primary">murE</name>
    <name evidence="1" type="ORF">DAT39_016000</name>
</gene>
<proteinExistence type="predicted"/>
<dbReference type="EMBL" id="QNUK01000381">
    <property type="protein sequence ID" value="KAF5894285.1"/>
    <property type="molecule type" value="Genomic_DNA"/>
</dbReference>
<comment type="caution">
    <text evidence="1">The sequence shown here is derived from an EMBL/GenBank/DDBJ whole genome shotgun (WGS) entry which is preliminary data.</text>
</comment>
<dbReference type="AlphaFoldDB" id="A0A8J4XC79"/>
<organism evidence="1 2">
    <name type="scientific">Clarias magur</name>
    <name type="common">Asian catfish</name>
    <name type="synonym">Macropteronotus magur</name>
    <dbReference type="NCBI Taxonomy" id="1594786"/>
    <lineage>
        <taxon>Eukaryota</taxon>
        <taxon>Metazoa</taxon>
        <taxon>Chordata</taxon>
        <taxon>Craniata</taxon>
        <taxon>Vertebrata</taxon>
        <taxon>Euteleostomi</taxon>
        <taxon>Actinopterygii</taxon>
        <taxon>Neopterygii</taxon>
        <taxon>Teleostei</taxon>
        <taxon>Ostariophysi</taxon>
        <taxon>Siluriformes</taxon>
        <taxon>Clariidae</taxon>
        <taxon>Clarias</taxon>
    </lineage>
</organism>
<dbReference type="GO" id="GO:0016874">
    <property type="term" value="F:ligase activity"/>
    <property type="evidence" value="ECO:0007669"/>
    <property type="project" value="UniProtKB-KW"/>
</dbReference>
<name>A0A8J4XC79_CLAMG</name>
<keyword evidence="1" id="KW-0436">Ligase</keyword>